<dbReference type="Proteomes" id="UP001176940">
    <property type="component" value="Unassembled WGS sequence"/>
</dbReference>
<keyword evidence="2" id="KW-1185">Reference proteome</keyword>
<proteinExistence type="predicted"/>
<evidence type="ECO:0000313" key="2">
    <source>
        <dbReference type="Proteomes" id="UP001176940"/>
    </source>
</evidence>
<name>A0ABN9M9E6_9NEOB</name>
<accession>A0ABN9M9E6</accession>
<organism evidence="1 2">
    <name type="scientific">Ranitomeya imitator</name>
    <name type="common">mimic poison frog</name>
    <dbReference type="NCBI Taxonomy" id="111125"/>
    <lineage>
        <taxon>Eukaryota</taxon>
        <taxon>Metazoa</taxon>
        <taxon>Chordata</taxon>
        <taxon>Craniata</taxon>
        <taxon>Vertebrata</taxon>
        <taxon>Euteleostomi</taxon>
        <taxon>Amphibia</taxon>
        <taxon>Batrachia</taxon>
        <taxon>Anura</taxon>
        <taxon>Neobatrachia</taxon>
        <taxon>Hyloidea</taxon>
        <taxon>Dendrobatidae</taxon>
        <taxon>Dendrobatinae</taxon>
        <taxon>Ranitomeya</taxon>
    </lineage>
</organism>
<evidence type="ECO:0000313" key="1">
    <source>
        <dbReference type="EMBL" id="CAJ0962463.1"/>
    </source>
</evidence>
<sequence>MMRPCASGEKKDCMWRNSCEEEITDANGEGIFSTFSNIQTVNISGIIKSKDPTVGVITRSPELKYLYSCSYPLEYIMNNTRLDVMNRIVDLLLFLRLESK</sequence>
<dbReference type="EMBL" id="CAUEEQ010054846">
    <property type="protein sequence ID" value="CAJ0962463.1"/>
    <property type="molecule type" value="Genomic_DNA"/>
</dbReference>
<gene>
    <name evidence="1" type="ORF">RIMI_LOCUS18194513</name>
</gene>
<comment type="caution">
    <text evidence="1">The sequence shown here is derived from an EMBL/GenBank/DDBJ whole genome shotgun (WGS) entry which is preliminary data.</text>
</comment>
<reference evidence="1" key="1">
    <citation type="submission" date="2023-07" db="EMBL/GenBank/DDBJ databases">
        <authorList>
            <person name="Stuckert A."/>
        </authorList>
    </citation>
    <scope>NUCLEOTIDE SEQUENCE</scope>
</reference>
<protein>
    <submittedName>
        <fullName evidence="1">Uncharacterized protein</fullName>
    </submittedName>
</protein>